<dbReference type="Proteomes" id="UP000030302">
    <property type="component" value="Chromosome"/>
</dbReference>
<dbReference type="InterPro" id="IPR010281">
    <property type="entry name" value="DUF885"/>
</dbReference>
<evidence type="ECO:0008006" key="4">
    <source>
        <dbReference type="Google" id="ProtNLM"/>
    </source>
</evidence>
<evidence type="ECO:0000256" key="1">
    <source>
        <dbReference type="SAM" id="SignalP"/>
    </source>
</evidence>
<reference evidence="3" key="1">
    <citation type="journal article" date="2014" name="Soil Biol. Biochem.">
        <title>Structure and function of bacterial communities in ageing soils: Insights from the Mendocino ecological staircase.</title>
        <authorList>
            <person name="Uroz S."/>
            <person name="Tech J.J."/>
            <person name="Sawaya N.A."/>
            <person name="Frey-Klett P."/>
            <person name="Leveau J.H.J."/>
        </authorList>
    </citation>
    <scope>NUCLEOTIDE SEQUENCE [LARGE SCALE GENOMIC DNA]</scope>
    <source>
        <strain evidence="3">Cal35</strain>
    </source>
</reference>
<dbReference type="AlphaFoldDB" id="A0A0A1F8G9"/>
<dbReference type="InterPro" id="IPR006311">
    <property type="entry name" value="TAT_signal"/>
</dbReference>
<dbReference type="PANTHER" id="PTHR33361:SF2">
    <property type="entry name" value="DUF885 DOMAIN-CONTAINING PROTEIN"/>
    <property type="match status" value="1"/>
</dbReference>
<feature type="chain" id="PRO_5001983022" description="DUF885 domain-containing protein" evidence="1">
    <location>
        <begin position="35"/>
        <end position="625"/>
    </location>
</feature>
<sequence>MIDTPQTFSRRRRDVLLTALSAAAVTALPGLAHAQAKETSPTDQKFSGMLADFSEEILRLSPTSATSLGLDSGTRSALKSRLQDGSPAGDAAWASQVKSMLSRMDTLDRAKLGPDAQIRYDSVHYAATEGVDGLRFSYGGAASGFYGGTSPFPVTQQDGALTAVPEFLDSQHQIANAADAEAYLERVAAMARLLDQESARIVEQAAKGIMPPDFIVHTALKQLNAYRKKPAAEQKLVTSITRRTRQLDIAGDWEARATALVNTKVYPALERQIATFAKATGKATDVAGVYRLPDGAAYYEWALKLGTTTTRSADEIHAIGVEQNKMLQARIDTILKAQGITQGTVGERLLALSRDPKRFYADNDQGREQLIAYCNERVAAVRKLMPQISHLDLKAPLVIKRVPPDIEAGAPLGYMNFAALDGSRPAIYYINLKSTTLWPKSEIATLTAHEGIPGHTWQGAYLAEHHAEMPLIASMMGFNAFIEGWALYAEQLVDEFGVYANDPFSQIGYLQAQMFRACRLVVDTGLHAKKWTRQQAIQFMVENSGRGVAAMTSEVDRYCVSPGQACGYKMGHNEILHQRERAKLALGGHFDLAGFNDALVKCGGVPLTVLPTVIDRYIASVKVTT</sequence>
<evidence type="ECO:0000313" key="2">
    <source>
        <dbReference type="EMBL" id="AIY40776.1"/>
    </source>
</evidence>
<organism evidence="2 3">
    <name type="scientific">Collimonas arenae</name>
    <dbReference type="NCBI Taxonomy" id="279058"/>
    <lineage>
        <taxon>Bacteria</taxon>
        <taxon>Pseudomonadati</taxon>
        <taxon>Pseudomonadota</taxon>
        <taxon>Betaproteobacteria</taxon>
        <taxon>Burkholderiales</taxon>
        <taxon>Oxalobacteraceae</taxon>
        <taxon>Collimonas</taxon>
    </lineage>
</organism>
<accession>A0A0A1F8G9</accession>
<keyword evidence="1" id="KW-0732">Signal</keyword>
<dbReference type="OrthoDB" id="9760040at2"/>
<dbReference type="RefSeq" id="WP_038487271.1">
    <property type="nucleotide sequence ID" value="NZ_CP009962.1"/>
</dbReference>
<keyword evidence="3" id="KW-1185">Reference proteome</keyword>
<dbReference type="KEGG" id="care:LT85_1618"/>
<protein>
    <recommendedName>
        <fullName evidence="4">DUF885 domain-containing protein</fullName>
    </recommendedName>
</protein>
<feature type="signal peptide" evidence="1">
    <location>
        <begin position="1"/>
        <end position="34"/>
    </location>
</feature>
<dbReference type="PROSITE" id="PS51318">
    <property type="entry name" value="TAT"/>
    <property type="match status" value="1"/>
</dbReference>
<dbReference type="EMBL" id="CP009962">
    <property type="protein sequence ID" value="AIY40776.1"/>
    <property type="molecule type" value="Genomic_DNA"/>
</dbReference>
<dbReference type="PANTHER" id="PTHR33361">
    <property type="entry name" value="GLR0591 PROTEIN"/>
    <property type="match status" value="1"/>
</dbReference>
<name>A0A0A1F8G9_9BURK</name>
<gene>
    <name evidence="2" type="ORF">LT85_1618</name>
</gene>
<proteinExistence type="predicted"/>
<dbReference type="HOGENOM" id="CLU_018914_0_0_4"/>
<dbReference type="Pfam" id="PF05960">
    <property type="entry name" value="DUF885"/>
    <property type="match status" value="1"/>
</dbReference>
<dbReference type="STRING" id="279058.LT85_1618"/>
<evidence type="ECO:0000313" key="3">
    <source>
        <dbReference type="Proteomes" id="UP000030302"/>
    </source>
</evidence>